<evidence type="ECO:0000256" key="1">
    <source>
        <dbReference type="ARBA" id="ARBA00003257"/>
    </source>
</evidence>
<evidence type="ECO:0000256" key="13">
    <source>
        <dbReference type="ARBA" id="ARBA00023027"/>
    </source>
</evidence>
<keyword evidence="9 18" id="KW-0999">Mitochondrion inner membrane</keyword>
<keyword evidence="15 18" id="KW-0496">Mitochondrion</keyword>
<dbReference type="Pfam" id="PF00361">
    <property type="entry name" value="Proton_antipo_M"/>
    <property type="match status" value="1"/>
</dbReference>
<feature type="transmembrane region" description="Helical" evidence="18">
    <location>
        <begin position="145"/>
        <end position="165"/>
    </location>
</feature>
<comment type="similarity">
    <text evidence="3 18">Belongs to the complex I subunit 2 family.</text>
</comment>
<keyword evidence="12 18" id="KW-1133">Transmembrane helix</keyword>
<organism evidence="20">
    <name type="scientific">Acizzia uncatoides</name>
    <name type="common">Acacia psyllid</name>
    <dbReference type="NCBI Taxonomy" id="121830"/>
    <lineage>
        <taxon>Eukaryota</taxon>
        <taxon>Metazoa</taxon>
        <taxon>Ecdysozoa</taxon>
        <taxon>Arthropoda</taxon>
        <taxon>Hexapoda</taxon>
        <taxon>Insecta</taxon>
        <taxon>Pterygota</taxon>
        <taxon>Neoptera</taxon>
        <taxon>Paraneoptera</taxon>
        <taxon>Hemiptera</taxon>
        <taxon>Sternorrhyncha</taxon>
        <taxon>Psylloidea</taxon>
        <taxon>Psyllidae</taxon>
        <taxon>Acizziinae</taxon>
        <taxon>Acizzia</taxon>
    </lineage>
</organism>
<evidence type="ECO:0000256" key="2">
    <source>
        <dbReference type="ARBA" id="ARBA00004448"/>
    </source>
</evidence>
<dbReference type="AlphaFoldDB" id="A0A344A218"/>
<evidence type="ECO:0000256" key="8">
    <source>
        <dbReference type="ARBA" id="ARBA00022692"/>
    </source>
</evidence>
<sequence>MKNYNLIIMPLYILSIMFSISSNAWLTMWIGMEMNLLTFIFILLEEKSLNSIECTMKYFLIQSAGSTLFLFSMGSHMIFYNEMFMISAILTPIALILKSGMAPLHTWTPPIVMKFNPKSLFLFLSMQKITPVIILFSSWSTMFKWVIFVNIIIGSIGGVTQSSFQKMMVYSSINNSGWMMMSISESLFLFMLFFITYLFMTKMLLNFMEQNKIKWMIQINSCGMEAKIHYVSMMISMSGLPPFIGFLPKWMIVKKTILVMPLLTYTSVVMSFFTLYFYMKSCISMCLTSECSKKWKINLINSHSGSLLTISNLMILPMFFSLT</sequence>
<evidence type="ECO:0000256" key="10">
    <source>
        <dbReference type="ARBA" id="ARBA00022967"/>
    </source>
</evidence>
<evidence type="ECO:0000256" key="4">
    <source>
        <dbReference type="ARBA" id="ARBA00012944"/>
    </source>
</evidence>
<keyword evidence="16 18" id="KW-0472">Membrane</keyword>
<keyword evidence="11 18" id="KW-0249">Electron transport</keyword>
<evidence type="ECO:0000256" key="12">
    <source>
        <dbReference type="ARBA" id="ARBA00022989"/>
    </source>
</evidence>
<keyword evidence="14 18" id="KW-0830">Ubiquinone</keyword>
<feature type="domain" description="NADH:quinone oxidoreductase/Mrp antiporter transmembrane" evidence="19">
    <location>
        <begin position="22"/>
        <end position="274"/>
    </location>
</feature>
<feature type="transmembrane region" description="Helical" evidence="18">
    <location>
        <begin position="299"/>
        <end position="320"/>
    </location>
</feature>
<evidence type="ECO:0000256" key="11">
    <source>
        <dbReference type="ARBA" id="ARBA00022982"/>
    </source>
</evidence>
<feature type="transmembrane region" description="Helical" evidence="18">
    <location>
        <begin position="84"/>
        <end position="107"/>
    </location>
</feature>
<dbReference type="EMBL" id="MG989217">
    <property type="protein sequence ID" value="AWU48809.1"/>
    <property type="molecule type" value="Genomic_DNA"/>
</dbReference>
<feature type="transmembrane region" description="Helical" evidence="18">
    <location>
        <begin position="259"/>
        <end position="279"/>
    </location>
</feature>
<dbReference type="InterPro" id="IPR001750">
    <property type="entry name" value="ND/Mrp_TM"/>
</dbReference>
<evidence type="ECO:0000256" key="5">
    <source>
        <dbReference type="ARBA" id="ARBA00021008"/>
    </source>
</evidence>
<dbReference type="GO" id="GO:0006120">
    <property type="term" value="P:mitochondrial electron transport, NADH to ubiquinone"/>
    <property type="evidence" value="ECO:0007669"/>
    <property type="project" value="InterPro"/>
</dbReference>
<comment type="catalytic activity">
    <reaction evidence="17 18">
        <text>a ubiquinone + NADH + 5 H(+)(in) = a ubiquinol + NAD(+) + 4 H(+)(out)</text>
        <dbReference type="Rhea" id="RHEA:29091"/>
        <dbReference type="Rhea" id="RHEA-COMP:9565"/>
        <dbReference type="Rhea" id="RHEA-COMP:9566"/>
        <dbReference type="ChEBI" id="CHEBI:15378"/>
        <dbReference type="ChEBI" id="CHEBI:16389"/>
        <dbReference type="ChEBI" id="CHEBI:17976"/>
        <dbReference type="ChEBI" id="CHEBI:57540"/>
        <dbReference type="ChEBI" id="CHEBI:57945"/>
        <dbReference type="EC" id="7.1.1.2"/>
    </reaction>
</comment>
<evidence type="ECO:0000259" key="19">
    <source>
        <dbReference type="Pfam" id="PF00361"/>
    </source>
</evidence>
<evidence type="ECO:0000256" key="7">
    <source>
        <dbReference type="ARBA" id="ARBA00022660"/>
    </source>
</evidence>
<feature type="transmembrane region" description="Helical" evidence="18">
    <location>
        <begin position="186"/>
        <end position="208"/>
    </location>
</feature>
<evidence type="ECO:0000256" key="15">
    <source>
        <dbReference type="ARBA" id="ARBA00023128"/>
    </source>
</evidence>
<comment type="function">
    <text evidence="1">Core subunit of the mitochondrial membrane respiratory chain NADH dehydrogenase (Complex I) that is believed to belong to the minimal assembly required for catalysis. Complex I functions in the transfer of electrons from NADH to the respiratory chain. The immediate electron acceptor for the enzyme is believed to be ubiquinone.</text>
</comment>
<keyword evidence="10 18" id="KW-1278">Translocase</keyword>
<comment type="subcellular location">
    <subcellularLocation>
        <location evidence="2 18">Mitochondrion inner membrane</location>
        <topology evidence="2 18">Multi-pass membrane protein</topology>
    </subcellularLocation>
</comment>
<accession>A0A344A218</accession>
<dbReference type="PANTHER" id="PTHR46552:SF1">
    <property type="entry name" value="NADH-UBIQUINONE OXIDOREDUCTASE CHAIN 2"/>
    <property type="match status" value="1"/>
</dbReference>
<feature type="transmembrane region" description="Helical" evidence="18">
    <location>
        <begin position="56"/>
        <end position="78"/>
    </location>
</feature>
<keyword evidence="6" id="KW-0813">Transport</keyword>
<dbReference type="PRINTS" id="PR01436">
    <property type="entry name" value="NADHDHGNASE2"/>
</dbReference>
<gene>
    <name evidence="20" type="primary">nad2</name>
</gene>
<reference evidence="20" key="1">
    <citation type="submission" date="2018-02" db="EMBL/GenBank/DDBJ databases">
        <title>Resolving the psyllid tree of life: Phylogenomic analysis of the superfamily Psylloidea (Hemiptera).</title>
        <authorList>
            <person name="Percy D.M."/>
            <person name="Sveinsson S."/>
            <person name="Lemmon A.R."/>
            <person name="Lemmon E.M."/>
            <person name="Ouvrard D."/>
            <person name="Burckhardt D."/>
        </authorList>
    </citation>
    <scope>NUCLEOTIDE SEQUENCE</scope>
    <source>
        <strain evidence="20">DP1.ctg007_circ</strain>
    </source>
</reference>
<keyword evidence="7 18" id="KW-0679">Respiratory chain</keyword>
<name>A0A344A218_ACIUN</name>
<dbReference type="InterPro" id="IPR003917">
    <property type="entry name" value="NADH_UbQ_OxRdtase_chain2"/>
</dbReference>
<evidence type="ECO:0000313" key="20">
    <source>
        <dbReference type="EMBL" id="AWU48809.1"/>
    </source>
</evidence>
<feature type="transmembrane region" description="Helical" evidence="18">
    <location>
        <begin position="119"/>
        <end position="139"/>
    </location>
</feature>
<proteinExistence type="inferred from homology"/>
<dbReference type="EC" id="7.1.1.2" evidence="4 18"/>
<keyword evidence="13 18" id="KW-0520">NAD</keyword>
<evidence type="ECO:0000256" key="18">
    <source>
        <dbReference type="RuleBase" id="RU003403"/>
    </source>
</evidence>
<protein>
    <recommendedName>
        <fullName evidence="5 18">NADH-ubiquinone oxidoreductase chain 2</fullName>
        <ecNumber evidence="4 18">7.1.1.2</ecNumber>
    </recommendedName>
</protein>
<evidence type="ECO:0000256" key="6">
    <source>
        <dbReference type="ARBA" id="ARBA00022448"/>
    </source>
</evidence>
<evidence type="ECO:0000256" key="17">
    <source>
        <dbReference type="ARBA" id="ARBA00049551"/>
    </source>
</evidence>
<geneLocation type="mitochondrion" evidence="20"/>
<keyword evidence="8 18" id="KW-0812">Transmembrane</keyword>
<evidence type="ECO:0000256" key="14">
    <source>
        <dbReference type="ARBA" id="ARBA00023075"/>
    </source>
</evidence>
<dbReference type="PANTHER" id="PTHR46552">
    <property type="entry name" value="NADH-UBIQUINONE OXIDOREDUCTASE CHAIN 2"/>
    <property type="match status" value="1"/>
</dbReference>
<comment type="function">
    <text evidence="18">Core subunit of the mitochondrial membrane respiratory chain NADH dehydrogenase (Complex I) which catalyzes electron transfer from NADH through the respiratory chain, using ubiquinone as an electron acceptor. Essential for the catalytic activity and assembly of complex I.</text>
</comment>
<evidence type="ECO:0000256" key="3">
    <source>
        <dbReference type="ARBA" id="ARBA00007012"/>
    </source>
</evidence>
<feature type="transmembrane region" description="Helical" evidence="18">
    <location>
        <begin position="12"/>
        <end position="44"/>
    </location>
</feature>
<dbReference type="InterPro" id="IPR050175">
    <property type="entry name" value="Complex_I_Subunit_2"/>
</dbReference>
<feature type="transmembrane region" description="Helical" evidence="18">
    <location>
        <begin position="228"/>
        <end position="247"/>
    </location>
</feature>
<dbReference type="GO" id="GO:0008137">
    <property type="term" value="F:NADH dehydrogenase (ubiquinone) activity"/>
    <property type="evidence" value="ECO:0007669"/>
    <property type="project" value="UniProtKB-EC"/>
</dbReference>
<evidence type="ECO:0000256" key="16">
    <source>
        <dbReference type="ARBA" id="ARBA00023136"/>
    </source>
</evidence>
<evidence type="ECO:0000256" key="9">
    <source>
        <dbReference type="ARBA" id="ARBA00022792"/>
    </source>
</evidence>
<dbReference type="GO" id="GO:0005743">
    <property type="term" value="C:mitochondrial inner membrane"/>
    <property type="evidence" value="ECO:0007669"/>
    <property type="project" value="UniProtKB-SubCell"/>
</dbReference>